<name>A0A9N8DGD9_9STRA</name>
<evidence type="ECO:0000313" key="2">
    <source>
        <dbReference type="Proteomes" id="UP001153069"/>
    </source>
</evidence>
<comment type="caution">
    <text evidence="1">The sequence shown here is derived from an EMBL/GenBank/DDBJ whole genome shotgun (WGS) entry which is preliminary data.</text>
</comment>
<proteinExistence type="predicted"/>
<organism evidence="1 2">
    <name type="scientific">Seminavis robusta</name>
    <dbReference type="NCBI Taxonomy" id="568900"/>
    <lineage>
        <taxon>Eukaryota</taxon>
        <taxon>Sar</taxon>
        <taxon>Stramenopiles</taxon>
        <taxon>Ochrophyta</taxon>
        <taxon>Bacillariophyta</taxon>
        <taxon>Bacillariophyceae</taxon>
        <taxon>Bacillariophycidae</taxon>
        <taxon>Naviculales</taxon>
        <taxon>Naviculaceae</taxon>
        <taxon>Seminavis</taxon>
    </lineage>
</organism>
<protein>
    <submittedName>
        <fullName evidence="1">Uncharacterized protein</fullName>
    </submittedName>
</protein>
<dbReference type="Proteomes" id="UP001153069">
    <property type="component" value="Unassembled WGS sequence"/>
</dbReference>
<sequence>MGGHWAHHRDGSHHELFLCTIDRAYWWRTRSTHGSLFVELFVDASSASASRVIQKIFPMQRRFTNQPTRNMMTVDYPGTAIAKLSATKAPHDGCISQYTANLVVGTCHPAYNHDSCSPETRKPRPRKISVVP</sequence>
<accession>A0A9N8DGD9</accession>
<evidence type="ECO:0000313" key="1">
    <source>
        <dbReference type="EMBL" id="CAB9502742.1"/>
    </source>
</evidence>
<reference evidence="1" key="1">
    <citation type="submission" date="2020-06" db="EMBL/GenBank/DDBJ databases">
        <authorList>
            <consortium name="Plant Systems Biology data submission"/>
        </authorList>
    </citation>
    <scope>NUCLEOTIDE SEQUENCE</scope>
    <source>
        <strain evidence="1">D6</strain>
    </source>
</reference>
<dbReference type="AlphaFoldDB" id="A0A9N8DGD9"/>
<dbReference type="EMBL" id="CAICTM010000143">
    <property type="protein sequence ID" value="CAB9502742.1"/>
    <property type="molecule type" value="Genomic_DNA"/>
</dbReference>
<gene>
    <name evidence="1" type="ORF">SEMRO_144_G067151.1</name>
</gene>
<keyword evidence="2" id="KW-1185">Reference proteome</keyword>